<dbReference type="Gene3D" id="3.40.50.720">
    <property type="entry name" value="NAD(P)-binding Rossmann-like Domain"/>
    <property type="match status" value="1"/>
</dbReference>
<reference evidence="10 11" key="1">
    <citation type="submission" date="2024-02" db="EMBL/GenBank/DDBJ databases">
        <title>De novo assembly and annotation of 12 fungi associated with fruit tree decline syndrome in Ontario, Canada.</title>
        <authorList>
            <person name="Sulman M."/>
            <person name="Ellouze W."/>
            <person name="Ilyukhin E."/>
        </authorList>
    </citation>
    <scope>NUCLEOTIDE SEQUENCE [LARGE SCALE GENOMIC DNA]</scope>
    <source>
        <strain evidence="10 11">M1-105</strain>
    </source>
</reference>
<dbReference type="Proteomes" id="UP001521116">
    <property type="component" value="Unassembled WGS sequence"/>
</dbReference>
<dbReference type="PANTHER" id="PTHR43963:SF6">
    <property type="entry name" value="CHAIN DEHYDROGENASE FAMILY PROTEIN, PUTATIVE (AFU_ORTHOLOGUE AFUA_3G15350)-RELATED"/>
    <property type="match status" value="1"/>
</dbReference>
<dbReference type="InterPro" id="IPR036291">
    <property type="entry name" value="NAD(P)-bd_dom_sf"/>
</dbReference>
<gene>
    <name evidence="10" type="ORF">SLS56_010582</name>
</gene>
<keyword evidence="6 9" id="KW-1133">Transmembrane helix</keyword>
<evidence type="ECO:0000256" key="8">
    <source>
        <dbReference type="ARBA" id="ARBA00023136"/>
    </source>
</evidence>
<keyword evidence="7" id="KW-0560">Oxidoreductase</keyword>
<keyword evidence="8 9" id="KW-0472">Membrane</keyword>
<dbReference type="PANTHER" id="PTHR43963">
    <property type="entry name" value="CARBONYL REDUCTASE 1-RELATED"/>
    <property type="match status" value="1"/>
</dbReference>
<dbReference type="InterPro" id="IPR000612">
    <property type="entry name" value="PMP3"/>
</dbReference>
<sequence length="199" mass="21455">MLRGRLHREQFDALQRLPGSSRRDRQHTDARIITKVNNADESPQSDVLLYFLALFVPPVPVFIKRGCGADFLINICLSILGWIPGVILRNLALQYPGSALNTGPLLIYLTARDTSRGQAALDALHQDAQLLKAKVLSAQGGPVSLTFHQLDISSPTSIDAFAATLAHTHGQIDIVINNAGIALDGFSTSPPPSPLPHPS</sequence>
<keyword evidence="5" id="KW-0521">NADP</keyword>
<proteinExistence type="inferred from homology"/>
<protein>
    <submittedName>
        <fullName evidence="10">Uncharacterized protein</fullName>
    </submittedName>
</protein>
<keyword evidence="11" id="KW-1185">Reference proteome</keyword>
<evidence type="ECO:0000256" key="5">
    <source>
        <dbReference type="ARBA" id="ARBA00022857"/>
    </source>
</evidence>
<keyword evidence="4 9" id="KW-0812">Transmembrane</keyword>
<dbReference type="SUPFAM" id="SSF51735">
    <property type="entry name" value="NAD(P)-binding Rossmann-fold domains"/>
    <property type="match status" value="1"/>
</dbReference>
<dbReference type="EMBL" id="JAJVDC020000209">
    <property type="protein sequence ID" value="KAL1618392.1"/>
    <property type="molecule type" value="Genomic_DNA"/>
</dbReference>
<comment type="subcellular location">
    <subcellularLocation>
        <location evidence="1">Membrane</location>
    </subcellularLocation>
</comment>
<dbReference type="InterPro" id="IPR002347">
    <property type="entry name" value="SDR_fam"/>
</dbReference>
<evidence type="ECO:0000256" key="1">
    <source>
        <dbReference type="ARBA" id="ARBA00004370"/>
    </source>
</evidence>
<evidence type="ECO:0000313" key="11">
    <source>
        <dbReference type="Proteomes" id="UP001521116"/>
    </source>
</evidence>
<feature type="transmembrane region" description="Helical" evidence="9">
    <location>
        <begin position="69"/>
        <end position="88"/>
    </location>
</feature>
<evidence type="ECO:0000256" key="4">
    <source>
        <dbReference type="ARBA" id="ARBA00022692"/>
    </source>
</evidence>
<comment type="similarity">
    <text evidence="3">Belongs to the UPF0057 (PMP3) family.</text>
</comment>
<comment type="similarity">
    <text evidence="2">Belongs to the short-chain dehydrogenases/reductases (SDR) family.</text>
</comment>
<evidence type="ECO:0000256" key="7">
    <source>
        <dbReference type="ARBA" id="ARBA00023002"/>
    </source>
</evidence>
<evidence type="ECO:0000256" key="3">
    <source>
        <dbReference type="ARBA" id="ARBA00009530"/>
    </source>
</evidence>
<evidence type="ECO:0000256" key="6">
    <source>
        <dbReference type="ARBA" id="ARBA00022989"/>
    </source>
</evidence>
<name>A0ABR3SEF6_9PEZI</name>
<evidence type="ECO:0000256" key="9">
    <source>
        <dbReference type="SAM" id="Phobius"/>
    </source>
</evidence>
<accession>A0ABR3SEF6</accession>
<dbReference type="Pfam" id="PF13561">
    <property type="entry name" value="adh_short_C2"/>
    <property type="match status" value="1"/>
</dbReference>
<comment type="caution">
    <text evidence="10">The sequence shown here is derived from an EMBL/GenBank/DDBJ whole genome shotgun (WGS) entry which is preliminary data.</text>
</comment>
<organism evidence="10 11">
    <name type="scientific">Neofusicoccum ribis</name>
    <dbReference type="NCBI Taxonomy" id="45134"/>
    <lineage>
        <taxon>Eukaryota</taxon>
        <taxon>Fungi</taxon>
        <taxon>Dikarya</taxon>
        <taxon>Ascomycota</taxon>
        <taxon>Pezizomycotina</taxon>
        <taxon>Dothideomycetes</taxon>
        <taxon>Dothideomycetes incertae sedis</taxon>
        <taxon>Botryosphaeriales</taxon>
        <taxon>Botryosphaeriaceae</taxon>
        <taxon>Neofusicoccum</taxon>
    </lineage>
</organism>
<dbReference type="Pfam" id="PF01679">
    <property type="entry name" value="Pmp3"/>
    <property type="match status" value="1"/>
</dbReference>
<evidence type="ECO:0000313" key="10">
    <source>
        <dbReference type="EMBL" id="KAL1618392.1"/>
    </source>
</evidence>
<evidence type="ECO:0000256" key="2">
    <source>
        <dbReference type="ARBA" id="ARBA00006484"/>
    </source>
</evidence>